<keyword evidence="2" id="KW-1133">Transmembrane helix</keyword>
<keyword evidence="4" id="KW-1185">Reference proteome</keyword>
<organism evidence="3 4">
    <name type="scientific">Martelella alba</name>
    <dbReference type="NCBI Taxonomy" id="2590451"/>
    <lineage>
        <taxon>Bacteria</taxon>
        <taxon>Pseudomonadati</taxon>
        <taxon>Pseudomonadota</taxon>
        <taxon>Alphaproteobacteria</taxon>
        <taxon>Hyphomicrobiales</taxon>
        <taxon>Aurantimonadaceae</taxon>
        <taxon>Martelella</taxon>
    </lineage>
</organism>
<keyword evidence="2" id="KW-0812">Transmembrane</keyword>
<feature type="transmembrane region" description="Helical" evidence="2">
    <location>
        <begin position="287"/>
        <end position="308"/>
    </location>
</feature>
<evidence type="ECO:0000256" key="1">
    <source>
        <dbReference type="SAM" id="MobiDB-lite"/>
    </source>
</evidence>
<dbReference type="OrthoDB" id="8442940at2"/>
<evidence type="ECO:0000256" key="2">
    <source>
        <dbReference type="SAM" id="Phobius"/>
    </source>
</evidence>
<dbReference type="AlphaFoldDB" id="A0A506UE11"/>
<feature type="compositionally biased region" description="Acidic residues" evidence="1">
    <location>
        <begin position="180"/>
        <end position="191"/>
    </location>
</feature>
<feature type="compositionally biased region" description="Polar residues" evidence="1">
    <location>
        <begin position="194"/>
        <end position="208"/>
    </location>
</feature>
<gene>
    <name evidence="3" type="ORF">FJU08_09580</name>
</gene>
<reference evidence="3 4" key="1">
    <citation type="submission" date="2019-06" db="EMBL/GenBank/DDBJ databases">
        <authorList>
            <person name="Li M."/>
        </authorList>
    </citation>
    <scope>NUCLEOTIDE SEQUENCE [LARGE SCALE GENOMIC DNA]</scope>
    <source>
        <strain evidence="3 4">BGMRC2036</strain>
    </source>
</reference>
<feature type="compositionally biased region" description="Acidic residues" evidence="1">
    <location>
        <begin position="111"/>
        <end position="127"/>
    </location>
</feature>
<feature type="region of interest" description="Disordered" evidence="1">
    <location>
        <begin position="21"/>
        <end position="279"/>
    </location>
</feature>
<name>A0A506UE11_9HYPH</name>
<dbReference type="EMBL" id="VHLG01000004">
    <property type="protein sequence ID" value="TPW30909.1"/>
    <property type="molecule type" value="Genomic_DNA"/>
</dbReference>
<comment type="caution">
    <text evidence="3">The sequence shown here is derived from an EMBL/GenBank/DDBJ whole genome shotgun (WGS) entry which is preliminary data.</text>
</comment>
<feature type="compositionally biased region" description="Acidic residues" evidence="1">
    <location>
        <begin position="21"/>
        <end position="33"/>
    </location>
</feature>
<accession>A0A506UE11</accession>
<feature type="compositionally biased region" description="Pro residues" evidence="1">
    <location>
        <begin position="34"/>
        <end position="66"/>
    </location>
</feature>
<keyword evidence="2" id="KW-0472">Membrane</keyword>
<evidence type="ECO:0000313" key="3">
    <source>
        <dbReference type="EMBL" id="TPW30909.1"/>
    </source>
</evidence>
<protein>
    <submittedName>
        <fullName evidence="3">Uncharacterized protein</fullName>
    </submittedName>
</protein>
<proteinExistence type="predicted"/>
<feature type="region of interest" description="Disordered" evidence="1">
    <location>
        <begin position="320"/>
        <end position="412"/>
    </location>
</feature>
<feature type="compositionally biased region" description="Low complexity" evidence="1">
    <location>
        <begin position="320"/>
        <end position="345"/>
    </location>
</feature>
<sequence length="599" mass="64193">MKRQIDKIDTAIAEVESEFAEAIGEDEVIDAPDDAPPPVAEMPVPAPAPAPPKAPPAPEQYAPAPPVQRIEPEAQPEPVEQWQEPPPSRTPERSWPAQHRDVWEEPAAAPEQEEPSPEPEDQGEDYDFDGRRSVPAPPPSPEPVEEEDIFGQGHHARSMSEPLARAPLTPSQDEGWGGTDESDAPSDDDGWQPETPQRHASQPKSASRNDAEDDSFDSAYMAGSIPLAPPPPARPASNAEWDHVDTILGLAPGGTHPDFDDLDDEDDDTPWHDDDEPGRSKSILRRMLLPVIALVVVIALGIGGYFGWMHRDQLQSLVASGEGTPATETAAPAASSPATSDDTPTVAASEGGTIDKPYTQRLLPDGNEVDEGLPAEGSGSGTTQSVAAQTTPSASAVPEGTDTSTTPAPPVGSAQKMYLYEEQLGQSVPSAFQGTVEWNLKQQNNNTSVPEPVIEGKMSVPDAKLSGTITIRRNDDPSLPASHLIDISFDLGDGFDGGAIDNLQRISLKETEAARGDPLVAVSAKITDNLYMVALNDFDQARNQNLTLLQDRNWIDIPVTYRNGRRALLTLEKGTTGEAIFDRAIQEWQALGDITSGSN</sequence>
<feature type="compositionally biased region" description="Polar residues" evidence="1">
    <location>
        <begin position="381"/>
        <end position="394"/>
    </location>
</feature>
<feature type="compositionally biased region" description="Acidic residues" evidence="1">
    <location>
        <begin position="260"/>
        <end position="276"/>
    </location>
</feature>
<dbReference type="Proteomes" id="UP000318801">
    <property type="component" value="Unassembled WGS sequence"/>
</dbReference>
<dbReference type="RefSeq" id="WP_141148780.1">
    <property type="nucleotide sequence ID" value="NZ_VHLG01000004.1"/>
</dbReference>
<evidence type="ECO:0000313" key="4">
    <source>
        <dbReference type="Proteomes" id="UP000318801"/>
    </source>
</evidence>